<dbReference type="Gramene" id="arahy.Tifrunner.gnm2.ann2.Ah19g153500.1">
    <property type="protein sequence ID" value="arahy.Tifrunner.gnm2.ann2.Ah19g153500.1-CDS-1"/>
    <property type="gene ID" value="arahy.Tifrunner.gnm2.ann2.Ah19g153500"/>
</dbReference>
<accession>A0A444XHY9</accession>
<feature type="region of interest" description="Disordered" evidence="1">
    <location>
        <begin position="51"/>
        <end position="83"/>
    </location>
</feature>
<evidence type="ECO:0000313" key="3">
    <source>
        <dbReference type="Proteomes" id="UP000289738"/>
    </source>
</evidence>
<proteinExistence type="predicted"/>
<evidence type="ECO:0000313" key="2">
    <source>
        <dbReference type="EMBL" id="RYQ88973.1"/>
    </source>
</evidence>
<name>A0A444XHY9_ARAHY</name>
<gene>
    <name evidence="2" type="ORF">Ahy_B09g095859</name>
</gene>
<comment type="caution">
    <text evidence="2">The sequence shown here is derived from an EMBL/GenBank/DDBJ whole genome shotgun (WGS) entry which is preliminary data.</text>
</comment>
<reference evidence="2 3" key="1">
    <citation type="submission" date="2019-01" db="EMBL/GenBank/DDBJ databases">
        <title>Sequencing of cultivated peanut Arachis hypogaea provides insights into genome evolution and oil improvement.</title>
        <authorList>
            <person name="Chen X."/>
        </authorList>
    </citation>
    <scope>NUCLEOTIDE SEQUENCE [LARGE SCALE GENOMIC DNA]</scope>
    <source>
        <strain evidence="3">cv. Fuhuasheng</strain>
        <tissue evidence="2">Leaves</tissue>
    </source>
</reference>
<organism evidence="2 3">
    <name type="scientific">Arachis hypogaea</name>
    <name type="common">Peanut</name>
    <dbReference type="NCBI Taxonomy" id="3818"/>
    <lineage>
        <taxon>Eukaryota</taxon>
        <taxon>Viridiplantae</taxon>
        <taxon>Streptophyta</taxon>
        <taxon>Embryophyta</taxon>
        <taxon>Tracheophyta</taxon>
        <taxon>Spermatophyta</taxon>
        <taxon>Magnoliopsida</taxon>
        <taxon>eudicotyledons</taxon>
        <taxon>Gunneridae</taxon>
        <taxon>Pentapetalae</taxon>
        <taxon>rosids</taxon>
        <taxon>fabids</taxon>
        <taxon>Fabales</taxon>
        <taxon>Fabaceae</taxon>
        <taxon>Papilionoideae</taxon>
        <taxon>50 kb inversion clade</taxon>
        <taxon>dalbergioids sensu lato</taxon>
        <taxon>Dalbergieae</taxon>
        <taxon>Pterocarpus clade</taxon>
        <taxon>Arachis</taxon>
    </lineage>
</organism>
<sequence length="83" mass="9054">MDTQKDNAETSAAYFNIHNNSVQPSSSVNHLDNCHFGKSLAYRAVYRCIGTPRNGSRKARGNDPKASPSRLSKVSLAADNTQD</sequence>
<keyword evidence="3" id="KW-1185">Reference proteome</keyword>
<dbReference type="AlphaFoldDB" id="A0A444XHY9"/>
<dbReference type="Proteomes" id="UP000289738">
    <property type="component" value="Chromosome B09"/>
</dbReference>
<dbReference type="EMBL" id="SDMP01000019">
    <property type="protein sequence ID" value="RYQ88973.1"/>
    <property type="molecule type" value="Genomic_DNA"/>
</dbReference>
<evidence type="ECO:0000256" key="1">
    <source>
        <dbReference type="SAM" id="MobiDB-lite"/>
    </source>
</evidence>
<protein>
    <submittedName>
        <fullName evidence="2">Uncharacterized protein</fullName>
    </submittedName>
</protein>